<dbReference type="PANTHER" id="PTHR24248:SF199">
    <property type="entry name" value="IP13425P-RELATED"/>
    <property type="match status" value="1"/>
</dbReference>
<keyword evidence="7" id="KW-1015">Disulfide bond</keyword>
<feature type="transmembrane region" description="Helical" evidence="12">
    <location>
        <begin position="555"/>
        <end position="578"/>
    </location>
</feature>
<feature type="transmembrane region" description="Helical" evidence="12">
    <location>
        <begin position="521"/>
        <end position="543"/>
    </location>
</feature>
<feature type="transmembrane region" description="Helical" evidence="12">
    <location>
        <begin position="97"/>
        <end position="118"/>
    </location>
</feature>
<evidence type="ECO:0000256" key="7">
    <source>
        <dbReference type="ARBA" id="ARBA00023157"/>
    </source>
</evidence>
<sequence length="601" mass="70146">MMRIEENFSYITFVPLYGISHLYITSIILSIIIICTIIGNMFVVIAILIDRQLQRVSNYLILSLAVADLMVAILVMPISALNEVSKKWWLGIPLCDIWTIMDVLCCTASILHLVAIAIDRYLAITRINYIREQKKKPIYIMLMIIWLLSLMISLPTRFHLTRNEHFLYNQCNINKDYLFTIFSTVIAFYLPMIFLIGIYVKIYQVAKKRIRKKSLRGLSSITRESSIDLHNKKTIEHNDHDHDHDQDQDHDQDHRTNHKHFFKRSSICINNHLFNCPFKMMIMMIETNPLPISNEYLDMISTSLEKETSSPYYSSDTIEYCEKYDNQQNIIRSSIECLNNEELNQVDYPYFDPDHIIDHNDYLKQIVVSNSSISYSMNNNNNNNLSTSDIINTDDDEVIEIKQIGDNQMVNESIVEMNDHLNKINNQTNYIQSNQNSKRIQSSLQSITSPILLFDFDDEITNHLIDSHQPLCNFIDPIKLHRKDDHSNCGSIETKLYPISPYLSSTDSLLKCHRENKAIRTLSIITGCFLLCWLPFFLHTLIIPFCLPQCNLNHFISSIFLWLGYLNSLLNPIIYTIFAPDFRNAFKKILYHILNILNVKQ</sequence>
<dbReference type="WBParaSite" id="SCUD_0000702901-mRNA-1">
    <property type="protein sequence ID" value="SCUD_0000702901-mRNA-1"/>
    <property type="gene ID" value="SCUD_0000702901"/>
</dbReference>
<evidence type="ECO:0000313" key="14">
    <source>
        <dbReference type="EMBL" id="VDP24610.1"/>
    </source>
</evidence>
<evidence type="ECO:0000256" key="5">
    <source>
        <dbReference type="ARBA" id="ARBA00023040"/>
    </source>
</evidence>
<accession>A0A183JWD4</accession>
<evidence type="ECO:0000259" key="13">
    <source>
        <dbReference type="PROSITE" id="PS50262"/>
    </source>
</evidence>
<dbReference type="PROSITE" id="PS50262">
    <property type="entry name" value="G_PROTEIN_RECEP_F1_2"/>
    <property type="match status" value="1"/>
</dbReference>
<keyword evidence="2" id="KW-1003">Cell membrane</keyword>
<dbReference type="GO" id="GO:0043410">
    <property type="term" value="P:positive regulation of MAPK cascade"/>
    <property type="evidence" value="ECO:0007669"/>
    <property type="project" value="TreeGrafter"/>
</dbReference>
<dbReference type="GO" id="GO:0004993">
    <property type="term" value="F:G protein-coupled serotonin receptor activity"/>
    <property type="evidence" value="ECO:0007669"/>
    <property type="project" value="UniProtKB-ARBA"/>
</dbReference>
<reference evidence="16" key="1">
    <citation type="submission" date="2016-06" db="UniProtKB">
        <authorList>
            <consortium name="WormBaseParasite"/>
        </authorList>
    </citation>
    <scope>IDENTIFICATION</scope>
</reference>
<dbReference type="SUPFAM" id="SSF81321">
    <property type="entry name" value="Family A G protein-coupled receptor-like"/>
    <property type="match status" value="1"/>
</dbReference>
<reference evidence="14 15" key="2">
    <citation type="submission" date="2018-11" db="EMBL/GenBank/DDBJ databases">
        <authorList>
            <consortium name="Pathogen Informatics"/>
        </authorList>
    </citation>
    <scope>NUCLEOTIDE SEQUENCE [LARGE SCALE GENOMIC DNA]</scope>
    <source>
        <strain evidence="14">Dakar</strain>
        <strain evidence="15">Dakar, Senegal</strain>
    </source>
</reference>
<feature type="transmembrane region" description="Helical" evidence="12">
    <location>
        <begin position="178"/>
        <end position="203"/>
    </location>
</feature>
<dbReference type="GO" id="GO:0005886">
    <property type="term" value="C:plasma membrane"/>
    <property type="evidence" value="ECO:0007669"/>
    <property type="project" value="UniProtKB-SubCell"/>
</dbReference>
<keyword evidence="5 10" id="KW-0297">G-protein coupled receptor</keyword>
<evidence type="ECO:0000256" key="9">
    <source>
        <dbReference type="ARBA" id="ARBA00023224"/>
    </source>
</evidence>
<dbReference type="InterPro" id="IPR017452">
    <property type="entry name" value="GPCR_Rhodpsn_7TM"/>
</dbReference>
<dbReference type="AlphaFoldDB" id="A0A183JWD4"/>
<keyword evidence="4 12" id="KW-1133">Transmembrane helix</keyword>
<comment type="similarity">
    <text evidence="10">Belongs to the G-protein coupled receptor 1 family.</text>
</comment>
<dbReference type="PANTHER" id="PTHR24248">
    <property type="entry name" value="ADRENERGIC RECEPTOR-RELATED G-PROTEIN COUPLED RECEPTOR"/>
    <property type="match status" value="1"/>
</dbReference>
<feature type="transmembrane region" description="Helical" evidence="12">
    <location>
        <begin position="20"/>
        <end position="49"/>
    </location>
</feature>
<dbReference type="PROSITE" id="PS00237">
    <property type="entry name" value="G_PROTEIN_RECEP_F1_1"/>
    <property type="match status" value="1"/>
</dbReference>
<evidence type="ECO:0000313" key="15">
    <source>
        <dbReference type="Proteomes" id="UP000279833"/>
    </source>
</evidence>
<dbReference type="STRING" id="6186.A0A183JWD4"/>
<name>A0A183JWD4_9TREM</name>
<evidence type="ECO:0000256" key="10">
    <source>
        <dbReference type="RuleBase" id="RU000688"/>
    </source>
</evidence>
<evidence type="ECO:0000256" key="3">
    <source>
        <dbReference type="ARBA" id="ARBA00022692"/>
    </source>
</evidence>
<evidence type="ECO:0000256" key="1">
    <source>
        <dbReference type="ARBA" id="ARBA00004651"/>
    </source>
</evidence>
<dbReference type="PRINTS" id="PR00237">
    <property type="entry name" value="GPCRRHODOPSN"/>
</dbReference>
<feature type="domain" description="G-protein coupled receptors family 1 profile" evidence="13">
    <location>
        <begin position="39"/>
        <end position="575"/>
    </location>
</feature>
<keyword evidence="15" id="KW-1185">Reference proteome</keyword>
<evidence type="ECO:0000256" key="8">
    <source>
        <dbReference type="ARBA" id="ARBA00023170"/>
    </source>
</evidence>
<organism evidence="16">
    <name type="scientific">Schistosoma curassoni</name>
    <dbReference type="NCBI Taxonomy" id="6186"/>
    <lineage>
        <taxon>Eukaryota</taxon>
        <taxon>Metazoa</taxon>
        <taxon>Spiralia</taxon>
        <taxon>Lophotrochozoa</taxon>
        <taxon>Platyhelminthes</taxon>
        <taxon>Trematoda</taxon>
        <taxon>Digenea</taxon>
        <taxon>Strigeidida</taxon>
        <taxon>Schistosomatoidea</taxon>
        <taxon>Schistosomatidae</taxon>
        <taxon>Schistosoma</taxon>
    </lineage>
</organism>
<keyword evidence="6 12" id="KW-0472">Membrane</keyword>
<comment type="subcellular location">
    <subcellularLocation>
        <location evidence="1">Cell membrane</location>
        <topology evidence="1">Multi-pass membrane protein</topology>
    </subcellularLocation>
</comment>
<keyword evidence="8 10" id="KW-0675">Receptor</keyword>
<feature type="transmembrane region" description="Helical" evidence="12">
    <location>
        <begin position="56"/>
        <end position="77"/>
    </location>
</feature>
<evidence type="ECO:0000256" key="11">
    <source>
        <dbReference type="SAM" id="MobiDB-lite"/>
    </source>
</evidence>
<evidence type="ECO:0000256" key="4">
    <source>
        <dbReference type="ARBA" id="ARBA00022989"/>
    </source>
</evidence>
<dbReference type="EMBL" id="UZAK01032233">
    <property type="protein sequence ID" value="VDP24610.1"/>
    <property type="molecule type" value="Genomic_DNA"/>
</dbReference>
<dbReference type="CDD" id="cd15331">
    <property type="entry name" value="7tmA_5-HT1A_invertebrates"/>
    <property type="match status" value="1"/>
</dbReference>
<dbReference type="InterPro" id="IPR000276">
    <property type="entry name" value="GPCR_Rhodpsn"/>
</dbReference>
<dbReference type="Pfam" id="PF00001">
    <property type="entry name" value="7tm_1"/>
    <property type="match status" value="1"/>
</dbReference>
<dbReference type="Gene3D" id="1.20.1070.10">
    <property type="entry name" value="Rhodopsin 7-helix transmembrane proteins"/>
    <property type="match status" value="2"/>
</dbReference>
<feature type="transmembrane region" description="Helical" evidence="12">
    <location>
        <begin position="138"/>
        <end position="158"/>
    </location>
</feature>
<evidence type="ECO:0000256" key="2">
    <source>
        <dbReference type="ARBA" id="ARBA00022475"/>
    </source>
</evidence>
<gene>
    <name evidence="14" type="ORF">SCUD_LOCUS7029</name>
</gene>
<keyword evidence="9 10" id="KW-0807">Transducer</keyword>
<proteinExistence type="inferred from homology"/>
<protein>
    <submittedName>
        <fullName evidence="16">G_PROTEIN_RECEP_F1_2 domain-containing protein</fullName>
    </submittedName>
</protein>
<evidence type="ECO:0000313" key="16">
    <source>
        <dbReference type="WBParaSite" id="SCUD_0000702901-mRNA-1"/>
    </source>
</evidence>
<feature type="region of interest" description="Disordered" evidence="11">
    <location>
        <begin position="236"/>
        <end position="255"/>
    </location>
</feature>
<evidence type="ECO:0000256" key="12">
    <source>
        <dbReference type="SAM" id="Phobius"/>
    </source>
</evidence>
<evidence type="ECO:0000256" key="6">
    <source>
        <dbReference type="ARBA" id="ARBA00023136"/>
    </source>
</evidence>
<keyword evidence="3 10" id="KW-0812">Transmembrane</keyword>
<dbReference type="GO" id="GO:0071880">
    <property type="term" value="P:adenylate cyclase-activating adrenergic receptor signaling pathway"/>
    <property type="evidence" value="ECO:0007669"/>
    <property type="project" value="TreeGrafter"/>
</dbReference>
<dbReference type="Proteomes" id="UP000279833">
    <property type="component" value="Unassembled WGS sequence"/>
</dbReference>